<protein>
    <submittedName>
        <fullName evidence="2">Uncharacterized protein</fullName>
    </submittedName>
</protein>
<feature type="compositionally biased region" description="Basic residues" evidence="1">
    <location>
        <begin position="438"/>
        <end position="448"/>
    </location>
</feature>
<feature type="compositionally biased region" description="Polar residues" evidence="1">
    <location>
        <begin position="378"/>
        <end position="387"/>
    </location>
</feature>
<feature type="region of interest" description="Disordered" evidence="1">
    <location>
        <begin position="214"/>
        <end position="272"/>
    </location>
</feature>
<dbReference type="Proteomes" id="UP001556367">
    <property type="component" value="Unassembled WGS sequence"/>
</dbReference>
<reference evidence="3" key="1">
    <citation type="submission" date="2024-06" db="EMBL/GenBank/DDBJ databases">
        <title>Multi-omics analyses provide insights into the biosynthesis of the anticancer antibiotic pleurotin in Hohenbuehelia grisea.</title>
        <authorList>
            <person name="Weaver J.A."/>
            <person name="Alberti F."/>
        </authorList>
    </citation>
    <scope>NUCLEOTIDE SEQUENCE [LARGE SCALE GENOMIC DNA]</scope>
    <source>
        <strain evidence="3">T-177</strain>
    </source>
</reference>
<feature type="compositionally biased region" description="Acidic residues" evidence="1">
    <location>
        <begin position="656"/>
        <end position="667"/>
    </location>
</feature>
<evidence type="ECO:0000256" key="1">
    <source>
        <dbReference type="SAM" id="MobiDB-lite"/>
    </source>
</evidence>
<gene>
    <name evidence="2" type="ORF">HGRIS_004536</name>
</gene>
<name>A0ABR3JCJ2_9AGAR</name>
<accession>A0ABR3JCJ2</accession>
<feature type="compositionally biased region" description="Polar residues" evidence="1">
    <location>
        <begin position="577"/>
        <end position="611"/>
    </location>
</feature>
<feature type="compositionally biased region" description="Polar residues" evidence="1">
    <location>
        <begin position="345"/>
        <end position="354"/>
    </location>
</feature>
<dbReference type="EMBL" id="JASNQZ010000008">
    <property type="protein sequence ID" value="KAL0953286.1"/>
    <property type="molecule type" value="Genomic_DNA"/>
</dbReference>
<organism evidence="2 3">
    <name type="scientific">Hohenbuehelia grisea</name>
    <dbReference type="NCBI Taxonomy" id="104357"/>
    <lineage>
        <taxon>Eukaryota</taxon>
        <taxon>Fungi</taxon>
        <taxon>Dikarya</taxon>
        <taxon>Basidiomycota</taxon>
        <taxon>Agaricomycotina</taxon>
        <taxon>Agaricomycetes</taxon>
        <taxon>Agaricomycetidae</taxon>
        <taxon>Agaricales</taxon>
        <taxon>Pleurotineae</taxon>
        <taxon>Pleurotaceae</taxon>
        <taxon>Hohenbuehelia</taxon>
    </lineage>
</organism>
<proteinExistence type="predicted"/>
<keyword evidence="3" id="KW-1185">Reference proteome</keyword>
<evidence type="ECO:0000313" key="2">
    <source>
        <dbReference type="EMBL" id="KAL0953286.1"/>
    </source>
</evidence>
<feature type="compositionally biased region" description="Low complexity" evidence="1">
    <location>
        <begin position="246"/>
        <end position="264"/>
    </location>
</feature>
<comment type="caution">
    <text evidence="2">The sequence shown here is derived from an EMBL/GenBank/DDBJ whole genome shotgun (WGS) entry which is preliminary data.</text>
</comment>
<feature type="region of interest" description="Disordered" evidence="1">
    <location>
        <begin position="652"/>
        <end position="677"/>
    </location>
</feature>
<feature type="compositionally biased region" description="Basic residues" evidence="1">
    <location>
        <begin position="397"/>
        <end position="407"/>
    </location>
</feature>
<sequence length="677" mass="72297">MRTPGAPNAPSLTIIPPHPPLIRRRSSLMSVSSLSPCTPRSCRSPASSFFLSTAAKRKSTDSWNSSIGPDDFETEWKPEQARLLMRTLDALPAHLVTPFNGPVPPANLLDKIARGVAHAKGPVEWPHSTRATRVKLIELARARAKDDAAIGLGLELGDFGPDVVEHLGNTFDGDPHMREPEVLKLATNIQRKRPLYRQSSMDFINAELKDGERVPGRSRLPAYHPYTRGLRSRNRSPSPPRADAVPSLLNPSTPSSSTLNTLSSFSGGYSPNLRTRALRRSVSTLSTLSTGSSNSGKLCLDPRIERVKLGSPLLMAMRTPPLLPATLPSTPVMSSRVLSPGAFGTPSTPVTQSAFPFPCTPGTEPPPTPQTRKRASKRTPSISTLSQSSDEEEKARARSAKKARTRRGHGDAPASPSPMPARESTPGAVREKPSSAKKVAKPIAKTKAKVAAPAAPCPGPCDVEMKDVCTVRATHHRKGSGDSARSRSASLCPDPAKLGATVKVGSVEKAAKGDGKSASLGQTLGTGRPSRPRPMNVQRNPSILGAELLNVGAAVSSPPPLAPTRQETRAHAHTRSHSGGTEASVASSSTRPVLATSQVRSQPRSMPNGQRPQVHGQPPQAPAQPDTKVRTLRRVRRLPGRIISFSNLRGGLCVPEESDMADDEDHDESLSTPIRLR</sequence>
<evidence type="ECO:0000313" key="3">
    <source>
        <dbReference type="Proteomes" id="UP001556367"/>
    </source>
</evidence>
<feature type="region of interest" description="Disordered" evidence="1">
    <location>
        <begin position="338"/>
        <end position="630"/>
    </location>
</feature>
<feature type="compositionally biased region" description="Low complexity" evidence="1">
    <location>
        <begin position="481"/>
        <end position="490"/>
    </location>
</feature>